<evidence type="ECO:0000256" key="1">
    <source>
        <dbReference type="ARBA" id="ARBA00004123"/>
    </source>
</evidence>
<evidence type="ECO:0000256" key="3">
    <source>
        <dbReference type="ARBA" id="ARBA00023125"/>
    </source>
</evidence>
<keyword evidence="2" id="KW-0479">Metal-binding</keyword>
<feature type="domain" description="Zn(2)-C6 fungal-type" evidence="6">
    <location>
        <begin position="28"/>
        <end position="57"/>
    </location>
</feature>
<evidence type="ECO:0000256" key="4">
    <source>
        <dbReference type="ARBA" id="ARBA00023242"/>
    </source>
</evidence>
<dbReference type="AlphaFoldDB" id="A0A4S9C4B3"/>
<gene>
    <name evidence="7" type="ORF">D6D13_09310</name>
</gene>
<evidence type="ECO:0000259" key="6">
    <source>
        <dbReference type="PROSITE" id="PS50048"/>
    </source>
</evidence>
<evidence type="ECO:0000256" key="5">
    <source>
        <dbReference type="SAM" id="MobiDB-lite"/>
    </source>
</evidence>
<evidence type="ECO:0000256" key="2">
    <source>
        <dbReference type="ARBA" id="ARBA00022723"/>
    </source>
</evidence>
<dbReference type="InterPro" id="IPR001138">
    <property type="entry name" value="Zn2Cys6_DnaBD"/>
</dbReference>
<dbReference type="Pfam" id="PF04082">
    <property type="entry name" value="Fungal_trans"/>
    <property type="match status" value="1"/>
</dbReference>
<dbReference type="PANTHER" id="PTHR46910:SF3">
    <property type="entry name" value="HALOTOLERANCE PROTEIN 9-RELATED"/>
    <property type="match status" value="1"/>
</dbReference>
<dbReference type="InterPro" id="IPR036864">
    <property type="entry name" value="Zn2-C6_fun-type_DNA-bd_sf"/>
</dbReference>
<dbReference type="PROSITE" id="PS50048">
    <property type="entry name" value="ZN2_CY6_FUNGAL_2"/>
    <property type="match status" value="1"/>
</dbReference>
<feature type="region of interest" description="Disordered" evidence="5">
    <location>
        <begin position="56"/>
        <end position="76"/>
    </location>
</feature>
<feature type="region of interest" description="Disordered" evidence="5">
    <location>
        <begin position="706"/>
        <end position="740"/>
    </location>
</feature>
<dbReference type="CDD" id="cd00067">
    <property type="entry name" value="GAL4"/>
    <property type="match status" value="1"/>
</dbReference>
<dbReference type="GO" id="GO:0003677">
    <property type="term" value="F:DNA binding"/>
    <property type="evidence" value="ECO:0007669"/>
    <property type="project" value="UniProtKB-KW"/>
</dbReference>
<dbReference type="PANTHER" id="PTHR46910">
    <property type="entry name" value="TRANSCRIPTION FACTOR PDR1"/>
    <property type="match status" value="1"/>
</dbReference>
<dbReference type="EMBL" id="QZAS01000055">
    <property type="protein sequence ID" value="THX00770.1"/>
    <property type="molecule type" value="Genomic_DNA"/>
</dbReference>
<dbReference type="Gene3D" id="4.10.240.10">
    <property type="entry name" value="Zn(2)-C6 fungal-type DNA-binding domain"/>
    <property type="match status" value="1"/>
</dbReference>
<dbReference type="SMART" id="SM00066">
    <property type="entry name" value="GAL4"/>
    <property type="match status" value="1"/>
</dbReference>
<dbReference type="SUPFAM" id="SSF57701">
    <property type="entry name" value="Zn2/Cys6 DNA-binding domain"/>
    <property type="match status" value="1"/>
</dbReference>
<reference evidence="7" key="1">
    <citation type="submission" date="2018-10" db="EMBL/GenBank/DDBJ databases">
        <title>Fifty Aureobasidium pullulans genomes reveal a recombining polyextremotolerant generalist.</title>
        <authorList>
            <person name="Gostincar C."/>
            <person name="Turk M."/>
            <person name="Zajc J."/>
            <person name="Gunde-Cimerman N."/>
        </authorList>
    </citation>
    <scope>NUCLEOTIDE SEQUENCE [LARGE SCALE GENOMIC DNA]</scope>
    <source>
        <strain evidence="7">EXF-10085</strain>
    </source>
</reference>
<comment type="subcellular location">
    <subcellularLocation>
        <location evidence="1">Nucleus</location>
    </subcellularLocation>
</comment>
<keyword evidence="3" id="KW-0238">DNA-binding</keyword>
<dbReference type="GO" id="GO:0005634">
    <property type="term" value="C:nucleus"/>
    <property type="evidence" value="ECO:0007669"/>
    <property type="project" value="UniProtKB-SubCell"/>
</dbReference>
<dbReference type="InterPro" id="IPR050987">
    <property type="entry name" value="AtrR-like"/>
</dbReference>
<dbReference type="GO" id="GO:0000981">
    <property type="term" value="F:DNA-binding transcription factor activity, RNA polymerase II-specific"/>
    <property type="evidence" value="ECO:0007669"/>
    <property type="project" value="InterPro"/>
</dbReference>
<dbReference type="GO" id="GO:0008270">
    <property type="term" value="F:zinc ion binding"/>
    <property type="evidence" value="ECO:0007669"/>
    <property type="project" value="InterPro"/>
</dbReference>
<evidence type="ECO:0000313" key="7">
    <source>
        <dbReference type="EMBL" id="THX00770.1"/>
    </source>
</evidence>
<dbReference type="PROSITE" id="PS00463">
    <property type="entry name" value="ZN2_CY6_FUNGAL_1"/>
    <property type="match status" value="1"/>
</dbReference>
<comment type="caution">
    <text evidence="7">The sequence shown here is derived from an EMBL/GenBank/DDBJ whole genome shotgun (WGS) entry which is preliminary data.</text>
</comment>
<dbReference type="Pfam" id="PF00172">
    <property type="entry name" value="Zn_clus"/>
    <property type="match status" value="1"/>
</dbReference>
<dbReference type="CDD" id="cd12148">
    <property type="entry name" value="fungal_TF_MHR"/>
    <property type="match status" value="1"/>
</dbReference>
<sequence>MTASKQDSSRMSEIPRIRKARGKYGVRSCLQCRRRKAKCTGGFPCTRCISQKQDCDFPTRTPDPSLDGLSKNASGVTRSEASGASVELLQRLSQLSGSMNALVYDATHILLERPKDSNDVAGQVGHHILASVEAFDVDDRSPHNTNPHLNLHEKSATNQADHSGREWLEERLSRCGIELNQNDWRGWLRTYFTEMHIFCPFLHPPAVWQTFEDFWSKDPSLFTYSAGQHEARTSLAIVFLCMAIGRCTISPRSRHTEDRHSSGWSLYIISTALLSDLLDLAKMPKKPYLAEVQALLLLTLYFFRLNINDRAQSLMAQTSMRASILGINKPQTHDTLSMFHSEMSIRARCCLYMLDRFVSLETGLPYIVPGRNGGLRYPYALSDEFLETHRYDSRQSRQMMFEIHDELARSSATSIPWMIGCTTIARLIGEIWDYHDGAWFDQHSEAVKPSGPDWEMRLHNAVQTIPQSLLYQVDIPFEDQFAGLESWQKKQALDFYMRLNNLRYLVHRSESARTRTAADGPDDLDKICSQLAAGIINAYNSIAPNYPSVVAPFVWHLSSATIMLLSVVSQRLDLREVYRPTILSAMENLRISAASTWISGSFIRTLARLSAIAQQLGLFSGSVKAGPGSSTTSSLAGSPALARSSTGLMNEALFYKAFDVKQQGNPEPEGQLMAEIDASRVCISSSSGGRSEPSSYQISKVLETRHTSRPVSCPGGSEDAQQEFESISHTETSDLGLTRLPDFPDGLTFDPSDWILEDFMVEED</sequence>
<keyword evidence="4" id="KW-0539">Nucleus</keyword>
<organism evidence="7">
    <name type="scientific">Aureobasidium pullulans</name>
    <name type="common">Black yeast</name>
    <name type="synonym">Pullularia pullulans</name>
    <dbReference type="NCBI Taxonomy" id="5580"/>
    <lineage>
        <taxon>Eukaryota</taxon>
        <taxon>Fungi</taxon>
        <taxon>Dikarya</taxon>
        <taxon>Ascomycota</taxon>
        <taxon>Pezizomycotina</taxon>
        <taxon>Dothideomycetes</taxon>
        <taxon>Dothideomycetidae</taxon>
        <taxon>Dothideales</taxon>
        <taxon>Saccotheciaceae</taxon>
        <taxon>Aureobasidium</taxon>
    </lineage>
</organism>
<dbReference type="GO" id="GO:0006351">
    <property type="term" value="P:DNA-templated transcription"/>
    <property type="evidence" value="ECO:0007669"/>
    <property type="project" value="InterPro"/>
</dbReference>
<dbReference type="InterPro" id="IPR007219">
    <property type="entry name" value="XnlR_reg_dom"/>
</dbReference>
<name>A0A4S9C4B3_AURPU</name>
<protein>
    <recommendedName>
        <fullName evidence="6">Zn(2)-C6 fungal-type domain-containing protein</fullName>
    </recommendedName>
</protein>
<proteinExistence type="predicted"/>
<accession>A0A4S9C4B3</accession>